<accession>A0A9X1WAP1</accession>
<dbReference type="EMBL" id="JAJNNZ010000008">
    <property type="protein sequence ID" value="MCJ2377462.1"/>
    <property type="molecule type" value="Genomic_DNA"/>
</dbReference>
<organism evidence="1 2">
    <name type="scientific">Vibrio gelatinilyticus</name>
    <dbReference type="NCBI Taxonomy" id="2893468"/>
    <lineage>
        <taxon>Bacteria</taxon>
        <taxon>Pseudomonadati</taxon>
        <taxon>Pseudomonadota</taxon>
        <taxon>Gammaproteobacteria</taxon>
        <taxon>Vibrionales</taxon>
        <taxon>Vibrionaceae</taxon>
        <taxon>Vibrio</taxon>
    </lineage>
</organism>
<proteinExistence type="predicted"/>
<evidence type="ECO:0000313" key="2">
    <source>
        <dbReference type="Proteomes" id="UP001139488"/>
    </source>
</evidence>
<dbReference type="RefSeq" id="WP_244357429.1">
    <property type="nucleotide sequence ID" value="NZ_JAJNNZ010000008.1"/>
</dbReference>
<sequence length="235" mass="25355">MLLKKRLTSLILPIITLQVAAYELVDEEKNQEDPTKIVTRVGAGYNGELTLNGSLGLDEARMISGNINSDASEWRIGGSWLFSKGIVNFNFKKNQYESGGNSTSYNLGTFIPLSVFGVNPAGWQLFPAFGYNYTEGRAVVATTHSYHGQSLMVPIESHGAYLGMLALKPIGHGLTLMLGGGGSAGSNNTNNGYLGGGISYRIDDNQSINSFGIVSNSSQFGSKNTLSINYRYEFN</sequence>
<reference evidence="1" key="1">
    <citation type="submission" date="2021-11" db="EMBL/GenBank/DDBJ databases">
        <title>Vibrio ZSDE26 sp. nov. and Vibrio ZSDZ34 sp. nov., isolated from coastal seawater in Qingdao.</title>
        <authorList>
            <person name="Zhang P."/>
        </authorList>
    </citation>
    <scope>NUCLEOTIDE SEQUENCE</scope>
    <source>
        <strain evidence="1">ZSDZ34</strain>
    </source>
</reference>
<evidence type="ECO:0000313" key="1">
    <source>
        <dbReference type="EMBL" id="MCJ2377462.1"/>
    </source>
</evidence>
<gene>
    <name evidence="1" type="ORF">LNL84_11530</name>
</gene>
<keyword evidence="2" id="KW-1185">Reference proteome</keyword>
<name>A0A9X1WAP1_9VIBR</name>
<protein>
    <submittedName>
        <fullName evidence="1">Uncharacterized protein</fullName>
    </submittedName>
</protein>
<dbReference type="Proteomes" id="UP001139488">
    <property type="component" value="Unassembled WGS sequence"/>
</dbReference>
<comment type="caution">
    <text evidence="1">The sequence shown here is derived from an EMBL/GenBank/DDBJ whole genome shotgun (WGS) entry which is preliminary data.</text>
</comment>
<dbReference type="AlphaFoldDB" id="A0A9X1WAP1"/>